<reference evidence="3 4" key="1">
    <citation type="submission" date="2022-06" db="EMBL/GenBank/DDBJ databases">
        <title>Draft genome sequence of type strain Streptomyces rubrisoli DSM 42083.</title>
        <authorList>
            <person name="Duangmal K."/>
            <person name="Klaysubun C."/>
        </authorList>
    </citation>
    <scope>NUCLEOTIDE SEQUENCE [LARGE SCALE GENOMIC DNA]</scope>
    <source>
        <strain evidence="3 4">DSM 42083</strain>
    </source>
</reference>
<feature type="region of interest" description="Disordered" evidence="1">
    <location>
        <begin position="101"/>
        <end position="135"/>
    </location>
</feature>
<evidence type="ECO:0000313" key="4">
    <source>
        <dbReference type="Proteomes" id="UP001206206"/>
    </source>
</evidence>
<dbReference type="PROSITE" id="PS51318">
    <property type="entry name" value="TAT"/>
    <property type="match status" value="1"/>
</dbReference>
<evidence type="ECO:0000313" key="3">
    <source>
        <dbReference type="EMBL" id="MCQ4045511.1"/>
    </source>
</evidence>
<evidence type="ECO:0008006" key="5">
    <source>
        <dbReference type="Google" id="ProtNLM"/>
    </source>
</evidence>
<dbReference type="InterPro" id="IPR006311">
    <property type="entry name" value="TAT_signal"/>
</dbReference>
<evidence type="ECO:0000256" key="1">
    <source>
        <dbReference type="SAM" id="MobiDB-lite"/>
    </source>
</evidence>
<accession>A0ABT1PL40</accession>
<dbReference type="RefSeq" id="WP_255931653.1">
    <property type="nucleotide sequence ID" value="NZ_JANFNH010000043.1"/>
</dbReference>
<comment type="caution">
    <text evidence="3">The sequence shown here is derived from an EMBL/GenBank/DDBJ whole genome shotgun (WGS) entry which is preliminary data.</text>
</comment>
<sequence length="196" mass="20289">MTSPRRLLGAGVVLALALGTAGCGIRATSVPVDAGAAPTRVSCDQPRTASSTARGTVTVDVYLVCSQRVSPVRRVVPDRHSDRLATARTLLAELLRKPDQAEERGGFASEVPGGLSVNGPFPGDPAETLRLNQDPDDLPSYAVGQLVCTFAGTAAGAADRSVVLGGPDRGVPPLRYRCDDALRTRPDAGSTEGTRA</sequence>
<proteinExistence type="predicted"/>
<protein>
    <recommendedName>
        <fullName evidence="5">Lipoprotein</fullName>
    </recommendedName>
</protein>
<feature type="chain" id="PRO_5045484490" description="Lipoprotein" evidence="2">
    <location>
        <begin position="24"/>
        <end position="196"/>
    </location>
</feature>
<dbReference type="PROSITE" id="PS51257">
    <property type="entry name" value="PROKAR_LIPOPROTEIN"/>
    <property type="match status" value="1"/>
</dbReference>
<keyword evidence="4" id="KW-1185">Reference proteome</keyword>
<gene>
    <name evidence="3" type="ORF">NON19_26625</name>
</gene>
<feature type="region of interest" description="Disordered" evidence="1">
    <location>
        <begin position="161"/>
        <end position="196"/>
    </location>
</feature>
<feature type="compositionally biased region" description="Basic and acidic residues" evidence="1">
    <location>
        <begin position="176"/>
        <end position="186"/>
    </location>
</feature>
<name>A0ABT1PL40_9ACTN</name>
<dbReference type="EMBL" id="JANFNH010000043">
    <property type="protein sequence ID" value="MCQ4045511.1"/>
    <property type="molecule type" value="Genomic_DNA"/>
</dbReference>
<organism evidence="3 4">
    <name type="scientific">Streptantibioticus rubrisoli</name>
    <dbReference type="NCBI Taxonomy" id="1387313"/>
    <lineage>
        <taxon>Bacteria</taxon>
        <taxon>Bacillati</taxon>
        <taxon>Actinomycetota</taxon>
        <taxon>Actinomycetes</taxon>
        <taxon>Kitasatosporales</taxon>
        <taxon>Streptomycetaceae</taxon>
        <taxon>Streptantibioticus</taxon>
    </lineage>
</organism>
<feature type="signal peptide" evidence="2">
    <location>
        <begin position="1"/>
        <end position="23"/>
    </location>
</feature>
<evidence type="ECO:0000256" key="2">
    <source>
        <dbReference type="SAM" id="SignalP"/>
    </source>
</evidence>
<keyword evidence="2" id="KW-0732">Signal</keyword>
<dbReference type="Proteomes" id="UP001206206">
    <property type="component" value="Unassembled WGS sequence"/>
</dbReference>